<name>A0A6N6RWU4_9GAMM</name>
<keyword evidence="3 7" id="KW-0347">Helicase</keyword>
<organism evidence="7 8">
    <name type="scientific">Aliivibrio finisterrensis</name>
    <dbReference type="NCBI Taxonomy" id="511998"/>
    <lineage>
        <taxon>Bacteria</taxon>
        <taxon>Pseudomonadati</taxon>
        <taxon>Pseudomonadota</taxon>
        <taxon>Gammaproteobacteria</taxon>
        <taxon>Vibrionales</taxon>
        <taxon>Vibrionaceae</taxon>
        <taxon>Aliivibrio</taxon>
    </lineage>
</organism>
<evidence type="ECO:0000313" key="8">
    <source>
        <dbReference type="Proteomes" id="UP000434870"/>
    </source>
</evidence>
<dbReference type="AlphaFoldDB" id="A0A6N6RWU4"/>
<dbReference type="GO" id="GO:0005524">
    <property type="term" value="F:ATP binding"/>
    <property type="evidence" value="ECO:0007669"/>
    <property type="project" value="UniProtKB-KW"/>
</dbReference>
<evidence type="ECO:0000256" key="4">
    <source>
        <dbReference type="ARBA" id="ARBA00022840"/>
    </source>
</evidence>
<feature type="domain" description="Helicase C-terminal" evidence="6">
    <location>
        <begin position="528"/>
        <end position="676"/>
    </location>
</feature>
<dbReference type="SMART" id="SM00487">
    <property type="entry name" value="DEXDc"/>
    <property type="match status" value="1"/>
</dbReference>
<evidence type="ECO:0000256" key="2">
    <source>
        <dbReference type="ARBA" id="ARBA00022801"/>
    </source>
</evidence>
<keyword evidence="4" id="KW-0067">ATP-binding</keyword>
<keyword evidence="2" id="KW-0378">Hydrolase</keyword>
<accession>A0A6N6RWU4</accession>
<dbReference type="GO" id="GO:0003677">
    <property type="term" value="F:DNA binding"/>
    <property type="evidence" value="ECO:0007669"/>
    <property type="project" value="InterPro"/>
</dbReference>
<dbReference type="GO" id="GO:0016787">
    <property type="term" value="F:hydrolase activity"/>
    <property type="evidence" value="ECO:0007669"/>
    <property type="project" value="UniProtKB-KW"/>
</dbReference>
<dbReference type="PROSITE" id="PS51194">
    <property type="entry name" value="HELICASE_CTER"/>
    <property type="match status" value="1"/>
</dbReference>
<evidence type="ECO:0000313" key="7">
    <source>
        <dbReference type="EMBL" id="KAB2826215.1"/>
    </source>
</evidence>
<dbReference type="PANTHER" id="PTHR11274">
    <property type="entry name" value="RAD25/XP-B DNA REPAIR HELICASE"/>
    <property type="match status" value="1"/>
</dbReference>
<evidence type="ECO:0000259" key="6">
    <source>
        <dbReference type="PROSITE" id="PS51194"/>
    </source>
</evidence>
<dbReference type="SMART" id="SM00490">
    <property type="entry name" value="HELICc"/>
    <property type="match status" value="1"/>
</dbReference>
<keyword evidence="1" id="KW-0547">Nucleotide-binding</keyword>
<dbReference type="InterPro" id="IPR014001">
    <property type="entry name" value="Helicase_ATP-bd"/>
</dbReference>
<dbReference type="CDD" id="cd09179">
    <property type="entry name" value="PLDc_N_DEXD_a"/>
    <property type="match status" value="1"/>
</dbReference>
<dbReference type="Proteomes" id="UP000434870">
    <property type="component" value="Unassembled WGS sequence"/>
</dbReference>
<dbReference type="EMBL" id="WBVP01000002">
    <property type="protein sequence ID" value="KAB2826215.1"/>
    <property type="molecule type" value="Genomic_DNA"/>
</dbReference>
<dbReference type="InterPro" id="IPR001650">
    <property type="entry name" value="Helicase_C-like"/>
</dbReference>
<dbReference type="Pfam" id="PF04851">
    <property type="entry name" value="ResIII"/>
    <property type="match status" value="1"/>
</dbReference>
<feature type="domain" description="Helicase ATP-binding" evidence="5">
    <location>
        <begin position="272"/>
        <end position="439"/>
    </location>
</feature>
<dbReference type="InterPro" id="IPR025202">
    <property type="entry name" value="PLD-like_dom"/>
</dbReference>
<dbReference type="Pfam" id="PF13091">
    <property type="entry name" value="PLDc_2"/>
    <property type="match status" value="1"/>
</dbReference>
<dbReference type="Gene3D" id="3.30.870.10">
    <property type="entry name" value="Endonuclease Chain A"/>
    <property type="match status" value="1"/>
</dbReference>
<dbReference type="Gene3D" id="3.40.50.300">
    <property type="entry name" value="P-loop containing nucleotide triphosphate hydrolases"/>
    <property type="match status" value="2"/>
</dbReference>
<dbReference type="Pfam" id="PF00271">
    <property type="entry name" value="Helicase_C"/>
    <property type="match status" value="1"/>
</dbReference>
<evidence type="ECO:0000256" key="3">
    <source>
        <dbReference type="ARBA" id="ARBA00022806"/>
    </source>
</evidence>
<evidence type="ECO:0000259" key="5">
    <source>
        <dbReference type="PROSITE" id="PS51192"/>
    </source>
</evidence>
<dbReference type="GO" id="GO:0004386">
    <property type="term" value="F:helicase activity"/>
    <property type="evidence" value="ECO:0007669"/>
    <property type="project" value="UniProtKB-KW"/>
</dbReference>
<gene>
    <name evidence="7" type="ORF">F8B77_03125</name>
</gene>
<protein>
    <submittedName>
        <fullName evidence="7">DEAD/DEAH box helicase</fullName>
    </submittedName>
</protein>
<dbReference type="InterPro" id="IPR027417">
    <property type="entry name" value="P-loop_NTPase"/>
</dbReference>
<dbReference type="InterPro" id="IPR006935">
    <property type="entry name" value="Helicase/UvrB_N"/>
</dbReference>
<evidence type="ECO:0000256" key="1">
    <source>
        <dbReference type="ARBA" id="ARBA00022741"/>
    </source>
</evidence>
<proteinExistence type="predicted"/>
<sequence>MLEKRLKLSEIGLKEEYRTGHDDLVNSFYKPCLQEASSYARSVGYFSSTVFLLIGPELVKFAQRGGKIRLVCSQYLSNADIEALESGYQPVIDEQFIENSILSSVNLLMQNTNTIKNTVALATLIKCGCLEVKIAFRKIGNGLFHEKVGIIHGNNEIVTFKGSVNETWNGWHERGNYETIDVFRSWVEGRDARQVHRNSEYFEALWDNDIDALDVIPFPQVAKSKLESISKESIADIEPDTLDDYFMPPNIEQIDNGVTKRTPLPHQVNAIEAWKKQGCRGVFEHATGSGKTFTALIALNDHLKGGGVALVLVPDRLLHKQWSEEIKSDIPDVILLKAGDGHDRWRKNRRLNTITQPDEDLGVRVVLATMATARLPEFINAICTGPHLMIVADEVHEIGSLENSNILTIDAGKRLGLSATPNRYGDPVGTEKIFNYFGDIVQPPFTLVDAINCGRLVKYEYLPEALRFTVEESEQWELETKAIYKEYARSKRDANGAPITSKKLQLMLIQRSRIAKKASAKIPYAVKVIKDNYKEGESWLVYCEDQYQLGEVISALKERGHSPCEYHTNMKGDAAASLEWFKQFGGIMVSIRCLDQGVDIPKISHAIILASSQNPRQFIQRRGRVLRISPNKHKAVIYDAVMVPICLDSEPGQLSLLKSELQRSIQFSDTAMNKSGSNKLITIAIELGIDPQECGLYGTDGIEELGDVEDE</sequence>
<dbReference type="InterPro" id="IPR050615">
    <property type="entry name" value="ATP-dep_DNA_Helicase"/>
</dbReference>
<dbReference type="PROSITE" id="PS51192">
    <property type="entry name" value="HELICASE_ATP_BIND_1"/>
    <property type="match status" value="1"/>
</dbReference>
<reference evidence="7 8" key="1">
    <citation type="submission" date="2019-09" db="EMBL/GenBank/DDBJ databases">
        <title>Genome of Aliivibrio finisterrensis LMG 23869 (type strain).</title>
        <authorList>
            <person name="Bowman J.P."/>
        </authorList>
    </citation>
    <scope>NUCLEOTIDE SEQUENCE [LARGE SCALE GENOMIC DNA]</scope>
    <source>
        <strain evidence="7 8">LMG 23869</strain>
    </source>
</reference>
<comment type="caution">
    <text evidence="7">The sequence shown here is derived from an EMBL/GenBank/DDBJ whole genome shotgun (WGS) entry which is preliminary data.</text>
</comment>
<dbReference type="PANTHER" id="PTHR11274:SF0">
    <property type="entry name" value="GENERAL TRANSCRIPTION AND DNA REPAIR FACTOR IIH HELICASE SUBUNIT XPB"/>
    <property type="match status" value="1"/>
</dbReference>
<dbReference type="SUPFAM" id="SSF52540">
    <property type="entry name" value="P-loop containing nucleoside triphosphate hydrolases"/>
    <property type="match status" value="1"/>
</dbReference>